<comment type="subcellular location">
    <subcellularLocation>
        <location evidence="1">Membrane</location>
        <topology evidence="1">Multi-pass membrane protein</topology>
    </subcellularLocation>
</comment>
<comment type="similarity">
    <text evidence="2">Belongs to the TMEM19 family.</text>
</comment>
<evidence type="ECO:0000256" key="5">
    <source>
        <dbReference type="ARBA" id="ARBA00023136"/>
    </source>
</evidence>
<reference evidence="7" key="1">
    <citation type="submission" date="2015-08" db="EMBL/GenBank/DDBJ databases">
        <title>Complete DNA Sequence of Pseudomonas syringae pv. actinidiae, the Causal Agent of Kiwifruit Canker Disease.</title>
        <authorList>
            <person name="Rikkerink E.H.A."/>
            <person name="Fineran P.C."/>
        </authorList>
    </citation>
    <scope>NUCLEOTIDE SEQUENCE</scope>
    <source>
        <strain evidence="7">DSM 13666</strain>
    </source>
</reference>
<evidence type="ECO:0008006" key="8">
    <source>
        <dbReference type="Google" id="ProtNLM"/>
    </source>
</evidence>
<evidence type="ECO:0000256" key="4">
    <source>
        <dbReference type="ARBA" id="ARBA00022989"/>
    </source>
</evidence>
<comment type="caution">
    <text evidence="7">The sequence shown here is derived from an EMBL/GenBank/DDBJ whole genome shotgun (WGS) entry which is preliminary data.</text>
</comment>
<protein>
    <recommendedName>
        <fullName evidence="8">DUF92 domain-containing protein</fullName>
    </recommendedName>
</protein>
<sequence>MIVLALLGVLLLSVYAYKIKKLTLSGAISAFVVGALISFGLGFKGLLLLAIFFFTSGFWSRFYQERKENEITAKGSTRDGWQVLANGGFAAICALLFSILQDPIYICGFVASLAAANADTWASEVGPLAKRRPIHIIKWKPVDAGTSGAVSAIGTAAAFAGSFIIVVVSIFFWWSSSFASHHLLFSLTLAGFLGNLFDTLVGATGQVLYQCPRCGLETERKIHCNGPTEKKYGLRFLNNDTVNAICTGTGALFGIVAGLILL</sequence>
<evidence type="ECO:0000256" key="3">
    <source>
        <dbReference type="ARBA" id="ARBA00022692"/>
    </source>
</evidence>
<dbReference type="Pfam" id="PF01940">
    <property type="entry name" value="DUF92"/>
    <property type="match status" value="1"/>
</dbReference>
<evidence type="ECO:0000256" key="1">
    <source>
        <dbReference type="ARBA" id="ARBA00004141"/>
    </source>
</evidence>
<dbReference type="GeneID" id="87597047"/>
<keyword evidence="4 6" id="KW-1133">Transmembrane helix</keyword>
<evidence type="ECO:0000256" key="6">
    <source>
        <dbReference type="SAM" id="Phobius"/>
    </source>
</evidence>
<feature type="transmembrane region" description="Helical" evidence="6">
    <location>
        <begin position="80"/>
        <end position="100"/>
    </location>
</feature>
<dbReference type="RefSeq" id="WP_053431493.1">
    <property type="nucleotide sequence ID" value="NZ_CP040441.1"/>
</dbReference>
<accession>A0A0M0KLT9</accession>
<feature type="transmembrane region" description="Helical" evidence="6">
    <location>
        <begin position="183"/>
        <end position="203"/>
    </location>
</feature>
<evidence type="ECO:0000256" key="2">
    <source>
        <dbReference type="ARBA" id="ARBA00009012"/>
    </source>
</evidence>
<dbReference type="PATRIC" id="fig|136160.3.peg.2892"/>
<dbReference type="EMBL" id="LILD01000001">
    <property type="protein sequence ID" value="KOO39547.1"/>
    <property type="molecule type" value="Genomic_DNA"/>
</dbReference>
<organism evidence="7">
    <name type="scientific">Halalkalibacterium halodurans</name>
    <name type="common">Bacillus halodurans</name>
    <dbReference type="NCBI Taxonomy" id="86665"/>
    <lineage>
        <taxon>Bacteria</taxon>
        <taxon>Bacillati</taxon>
        <taxon>Bacillota</taxon>
        <taxon>Bacilli</taxon>
        <taxon>Bacillales</taxon>
        <taxon>Bacillaceae</taxon>
        <taxon>Halalkalibacterium (ex Joshi et al. 2022)</taxon>
    </lineage>
</organism>
<feature type="transmembrane region" description="Helical" evidence="6">
    <location>
        <begin position="149"/>
        <end position="174"/>
    </location>
</feature>
<dbReference type="PANTHER" id="PTHR13353:SF5">
    <property type="entry name" value="TRANSMEMBRANE PROTEIN 19"/>
    <property type="match status" value="1"/>
</dbReference>
<dbReference type="AlphaFoldDB" id="A0A0M0KLT9"/>
<feature type="transmembrane region" description="Helical" evidence="6">
    <location>
        <begin position="26"/>
        <end position="59"/>
    </location>
</feature>
<keyword evidence="3 6" id="KW-0812">Transmembrane</keyword>
<keyword evidence="5 6" id="KW-0472">Membrane</keyword>
<evidence type="ECO:0000313" key="7">
    <source>
        <dbReference type="EMBL" id="KOO39547.1"/>
    </source>
</evidence>
<dbReference type="PANTHER" id="PTHR13353">
    <property type="entry name" value="TRANSMEMBRANE PROTEIN 19"/>
    <property type="match status" value="1"/>
</dbReference>
<proteinExistence type="inferred from homology"/>
<feature type="transmembrane region" description="Helical" evidence="6">
    <location>
        <begin position="242"/>
        <end position="261"/>
    </location>
</feature>
<dbReference type="InterPro" id="IPR002794">
    <property type="entry name" value="DUF92_TMEM19"/>
</dbReference>
<name>A0A0M0KLT9_ALKHA</name>
<dbReference type="GO" id="GO:0016020">
    <property type="term" value="C:membrane"/>
    <property type="evidence" value="ECO:0007669"/>
    <property type="project" value="UniProtKB-SubCell"/>
</dbReference>
<gene>
    <name evidence="7" type="ORF">AMD02_12335</name>
</gene>